<dbReference type="Proteomes" id="UP001519272">
    <property type="component" value="Unassembled WGS sequence"/>
</dbReference>
<sequence length="168" mass="19646">MYRRFVIEAVMVAIYGELLTPKTAIEYIVPYSTIMELYELHHSPDPIINNTKQDQLVKERIGQLIAYLDMPFHRKKLEQSLHIPWVRSTSILFSNNIKWTVINALEQEQYGEYFDPIETEMILVAEREKVPVLTDQIEFISKIVEGHVPVQVFDIADFQFALEGKFSI</sequence>
<dbReference type="EMBL" id="JAGGKG010000002">
    <property type="protein sequence ID" value="MBP1904071.1"/>
    <property type="molecule type" value="Genomic_DNA"/>
</dbReference>
<proteinExistence type="predicted"/>
<evidence type="ECO:0000313" key="2">
    <source>
        <dbReference type="Proteomes" id="UP001519272"/>
    </source>
</evidence>
<keyword evidence="2" id="KW-1185">Reference proteome</keyword>
<comment type="caution">
    <text evidence="1">The sequence shown here is derived from an EMBL/GenBank/DDBJ whole genome shotgun (WGS) entry which is preliminary data.</text>
</comment>
<accession>A0ABS4FNB8</accession>
<gene>
    <name evidence="1" type="ORF">J2Z32_000688</name>
</gene>
<name>A0ABS4FNB8_9BACL</name>
<evidence type="ECO:0000313" key="1">
    <source>
        <dbReference type="EMBL" id="MBP1904071.1"/>
    </source>
</evidence>
<dbReference type="RefSeq" id="WP_210087747.1">
    <property type="nucleotide sequence ID" value="NZ_JAGGKG010000002.1"/>
</dbReference>
<protein>
    <recommendedName>
        <fullName evidence="3">ADP-heptose synthase</fullName>
    </recommendedName>
</protein>
<organism evidence="1 2">
    <name type="scientific">Paenibacillus turicensis</name>
    <dbReference type="NCBI Taxonomy" id="160487"/>
    <lineage>
        <taxon>Bacteria</taxon>
        <taxon>Bacillati</taxon>
        <taxon>Bacillota</taxon>
        <taxon>Bacilli</taxon>
        <taxon>Bacillales</taxon>
        <taxon>Paenibacillaceae</taxon>
        <taxon>Paenibacillus</taxon>
    </lineage>
</organism>
<reference evidence="1 2" key="1">
    <citation type="submission" date="2021-03" db="EMBL/GenBank/DDBJ databases">
        <title>Genomic Encyclopedia of Type Strains, Phase IV (KMG-IV): sequencing the most valuable type-strain genomes for metagenomic binning, comparative biology and taxonomic classification.</title>
        <authorList>
            <person name="Goeker M."/>
        </authorList>
    </citation>
    <scope>NUCLEOTIDE SEQUENCE [LARGE SCALE GENOMIC DNA]</scope>
    <source>
        <strain evidence="1 2">DSM 14349</strain>
    </source>
</reference>
<evidence type="ECO:0008006" key="3">
    <source>
        <dbReference type="Google" id="ProtNLM"/>
    </source>
</evidence>